<reference evidence="3" key="1">
    <citation type="submission" date="2021-01" db="EMBL/GenBank/DDBJ databases">
        <title>Modified the classification status of verrucomicrobia.</title>
        <authorList>
            <person name="Feng X."/>
        </authorList>
    </citation>
    <scope>NUCLEOTIDE SEQUENCE</scope>
    <source>
        <strain evidence="3">JCM 18052</strain>
    </source>
</reference>
<evidence type="ECO:0000256" key="2">
    <source>
        <dbReference type="SAM" id="Phobius"/>
    </source>
</evidence>
<proteinExistence type="predicted"/>
<dbReference type="Proteomes" id="UP000600139">
    <property type="component" value="Unassembled WGS sequence"/>
</dbReference>
<organism evidence="3 4">
    <name type="scientific">Luteolibacter yonseiensis</name>
    <dbReference type="NCBI Taxonomy" id="1144680"/>
    <lineage>
        <taxon>Bacteria</taxon>
        <taxon>Pseudomonadati</taxon>
        <taxon>Verrucomicrobiota</taxon>
        <taxon>Verrucomicrobiia</taxon>
        <taxon>Verrucomicrobiales</taxon>
        <taxon>Verrucomicrobiaceae</taxon>
        <taxon>Luteolibacter</taxon>
    </lineage>
</organism>
<evidence type="ECO:0000313" key="3">
    <source>
        <dbReference type="EMBL" id="MBK1816345.1"/>
    </source>
</evidence>
<dbReference type="AlphaFoldDB" id="A0A934R6J8"/>
<comment type="caution">
    <text evidence="3">The sequence shown here is derived from an EMBL/GenBank/DDBJ whole genome shotgun (WGS) entry which is preliminary data.</text>
</comment>
<dbReference type="EMBL" id="JAENIK010000011">
    <property type="protein sequence ID" value="MBK1816345.1"/>
    <property type="molecule type" value="Genomic_DNA"/>
</dbReference>
<feature type="region of interest" description="Disordered" evidence="1">
    <location>
        <begin position="1"/>
        <end position="21"/>
    </location>
</feature>
<sequence>MEAVPPPVTPPPYENRNTPAPKKGLGTGAMIGIGCGSVILLGIIAVVVVAVMFGGKLKKFGEEAQKNPTRATASLMVDVSGGKIKMVAEDDVSKRYTVQGPDGKLTTVYWDEARKAPVTIEGDFSAIPASPALPEPAEEPAK</sequence>
<keyword evidence="4" id="KW-1185">Reference proteome</keyword>
<evidence type="ECO:0000256" key="1">
    <source>
        <dbReference type="SAM" id="MobiDB-lite"/>
    </source>
</evidence>
<keyword evidence="2" id="KW-0472">Membrane</keyword>
<gene>
    <name evidence="3" type="ORF">JIN84_12030</name>
</gene>
<feature type="compositionally biased region" description="Pro residues" evidence="1">
    <location>
        <begin position="1"/>
        <end position="13"/>
    </location>
</feature>
<protein>
    <submittedName>
        <fullName evidence="3">Uncharacterized protein</fullName>
    </submittedName>
</protein>
<dbReference type="RefSeq" id="WP_200351287.1">
    <property type="nucleotide sequence ID" value="NZ_BAABHZ010000006.1"/>
</dbReference>
<feature type="transmembrane region" description="Helical" evidence="2">
    <location>
        <begin position="29"/>
        <end position="53"/>
    </location>
</feature>
<name>A0A934R6J8_9BACT</name>
<keyword evidence="2" id="KW-1133">Transmembrane helix</keyword>
<accession>A0A934R6J8</accession>
<keyword evidence="2" id="KW-0812">Transmembrane</keyword>
<evidence type="ECO:0000313" key="4">
    <source>
        <dbReference type="Proteomes" id="UP000600139"/>
    </source>
</evidence>